<keyword evidence="2" id="KW-1185">Reference proteome</keyword>
<accession>A0A1M6T6L8</accession>
<dbReference type="EMBL" id="FQZF01000076">
    <property type="protein sequence ID" value="SHK52712.1"/>
    <property type="molecule type" value="Genomic_DNA"/>
</dbReference>
<name>A0A1M6T6L8_9PROT</name>
<proteinExistence type="predicted"/>
<feature type="non-terminal residue" evidence="1">
    <location>
        <position position="1"/>
    </location>
</feature>
<dbReference type="RefSeq" id="WP_217659764.1">
    <property type="nucleotide sequence ID" value="NZ_FQZF01000076.1"/>
</dbReference>
<reference evidence="1 2" key="1">
    <citation type="submission" date="2016-11" db="EMBL/GenBank/DDBJ databases">
        <authorList>
            <person name="Jaros S."/>
            <person name="Januszkiewicz K."/>
            <person name="Wedrychowicz H."/>
        </authorList>
    </citation>
    <scope>NUCLEOTIDE SEQUENCE [LARGE SCALE GENOMIC DNA]</scope>
    <source>
        <strain evidence="1 2">DSM 14916</strain>
    </source>
</reference>
<protein>
    <submittedName>
        <fullName evidence="1">Uncharacterized protein</fullName>
    </submittedName>
</protein>
<dbReference type="AlphaFoldDB" id="A0A1M6T6L8"/>
<evidence type="ECO:0000313" key="1">
    <source>
        <dbReference type="EMBL" id="SHK52712.1"/>
    </source>
</evidence>
<dbReference type="STRING" id="198092.SAMN02745194_05094"/>
<organism evidence="1 2">
    <name type="scientific">Muricoccus roseus</name>
    <dbReference type="NCBI Taxonomy" id="198092"/>
    <lineage>
        <taxon>Bacteria</taxon>
        <taxon>Pseudomonadati</taxon>
        <taxon>Pseudomonadota</taxon>
        <taxon>Alphaproteobacteria</taxon>
        <taxon>Acetobacterales</taxon>
        <taxon>Roseomonadaceae</taxon>
        <taxon>Muricoccus</taxon>
    </lineage>
</organism>
<sequence length="400" mass="44396">HAARRNGPDAQSRWSLRRENAPERRVIQRPVSSASKIWSNCTLTVPGLLEWCRSLSEKINGTAPAVTGSKLDLLSMGEPTIEIPTKVLFAQWDKDVYSLPPMAHYSFGGGERSTSLTEFDLTVEASDTNSVFLLLTGHGLETKLFYNLSGSALFSYLDEEQTRVNLVWGRSAVDLVDYLNDNPLHFILDDWSRLHGEELYTSTNNGFDPYNGRLIKHVDWKAENIRVGTEFEEGPDQHTTVQGFLVRALDVQENDLVYWDHGSGETADFVTMSRSGDGGVNVTFYHCKGSSGPSAGNRVGDVYEVCGQAVKGLVWCDIDRLVNRLEERKQRSRGQAQFIRGDLNLLRAMRARRPVRFSMVVVQPGITGGGLEQKIAEVLAAASGHLVRAGHNELVVWGSS</sequence>
<gene>
    <name evidence="1" type="ORF">SAMN02745194_05094</name>
</gene>
<evidence type="ECO:0000313" key="2">
    <source>
        <dbReference type="Proteomes" id="UP000184387"/>
    </source>
</evidence>
<dbReference type="Proteomes" id="UP000184387">
    <property type="component" value="Unassembled WGS sequence"/>
</dbReference>